<evidence type="ECO:0000313" key="2">
    <source>
        <dbReference type="Proteomes" id="UP001321475"/>
    </source>
</evidence>
<accession>A0ABM8G2P9</accession>
<protein>
    <submittedName>
        <fullName evidence="1">Uncharacterized protein</fullName>
    </submittedName>
</protein>
<name>A0ABM8G2P9_9CELL</name>
<dbReference type="EMBL" id="AP027729">
    <property type="protein sequence ID" value="BDZ42283.1"/>
    <property type="molecule type" value="Genomic_DNA"/>
</dbReference>
<gene>
    <name evidence="1" type="ORF">GCM10025865_15820</name>
</gene>
<keyword evidence="2" id="KW-1185">Reference proteome</keyword>
<evidence type="ECO:0000313" key="1">
    <source>
        <dbReference type="EMBL" id="BDZ42283.1"/>
    </source>
</evidence>
<dbReference type="Proteomes" id="UP001321475">
    <property type="component" value="Chromosome"/>
</dbReference>
<organism evidence="1 2">
    <name type="scientific">Paraoerskovia sediminicola</name>
    <dbReference type="NCBI Taxonomy" id="1138587"/>
    <lineage>
        <taxon>Bacteria</taxon>
        <taxon>Bacillati</taxon>
        <taxon>Actinomycetota</taxon>
        <taxon>Actinomycetes</taxon>
        <taxon>Micrococcales</taxon>
        <taxon>Cellulomonadaceae</taxon>
        <taxon>Paraoerskovia</taxon>
    </lineage>
</organism>
<reference evidence="2" key="1">
    <citation type="journal article" date="2019" name="Int. J. Syst. Evol. Microbiol.">
        <title>The Global Catalogue of Microorganisms (GCM) 10K type strain sequencing project: providing services to taxonomists for standard genome sequencing and annotation.</title>
        <authorList>
            <consortium name="The Broad Institute Genomics Platform"/>
            <consortium name="The Broad Institute Genome Sequencing Center for Infectious Disease"/>
            <person name="Wu L."/>
            <person name="Ma J."/>
        </authorList>
    </citation>
    <scope>NUCLEOTIDE SEQUENCE [LARGE SCALE GENOMIC DNA]</scope>
    <source>
        <strain evidence="2">NBRC 108565</strain>
    </source>
</reference>
<proteinExistence type="predicted"/>
<sequence>MEMEIDTVRGANENWISGKNLIDVVTTLALGLGKTMTAPRERAADEEAIRRVSESFFGALSQEFADLRLIANGELRPVALRGNSLLASPTIIRALAGAYYDVAVDSATGSPVVSPSGDRRMRKLFSDLSPRMGLPVDDGWFATGLFDGRTSQAPGSRTQDIKELAAILRERALTAGALQI</sequence>